<dbReference type="InterPro" id="IPR041522">
    <property type="entry name" value="CdaR_GGDEF"/>
</dbReference>
<evidence type="ECO:0000313" key="5">
    <source>
        <dbReference type="Proteomes" id="UP001165561"/>
    </source>
</evidence>
<evidence type="ECO:0000259" key="3">
    <source>
        <dbReference type="Pfam" id="PF17853"/>
    </source>
</evidence>
<dbReference type="Pfam" id="PF17853">
    <property type="entry name" value="GGDEF_2"/>
    <property type="match status" value="1"/>
</dbReference>
<evidence type="ECO:0000259" key="2">
    <source>
        <dbReference type="Pfam" id="PF13556"/>
    </source>
</evidence>
<dbReference type="Pfam" id="PF13556">
    <property type="entry name" value="HTH_30"/>
    <property type="match status" value="1"/>
</dbReference>
<feature type="domain" description="PucR C-terminal helix-turn-helix" evidence="2">
    <location>
        <begin position="327"/>
        <end position="384"/>
    </location>
</feature>
<comment type="similarity">
    <text evidence="1">Belongs to the CdaR family.</text>
</comment>
<dbReference type="Gene3D" id="1.10.10.2840">
    <property type="entry name" value="PucR C-terminal helix-turn-helix domain"/>
    <property type="match status" value="1"/>
</dbReference>
<evidence type="ECO:0000313" key="4">
    <source>
        <dbReference type="EMBL" id="MDD9208138.1"/>
    </source>
</evidence>
<dbReference type="PANTHER" id="PTHR33744">
    <property type="entry name" value="CARBOHYDRATE DIACID REGULATOR"/>
    <property type="match status" value="1"/>
</dbReference>
<organism evidence="4 5">
    <name type="scientific">Georgenia halotolerans</name>
    <dbReference type="NCBI Taxonomy" id="3028317"/>
    <lineage>
        <taxon>Bacteria</taxon>
        <taxon>Bacillati</taxon>
        <taxon>Actinomycetota</taxon>
        <taxon>Actinomycetes</taxon>
        <taxon>Micrococcales</taxon>
        <taxon>Bogoriellaceae</taxon>
        <taxon>Georgenia</taxon>
    </lineage>
</organism>
<dbReference type="InterPro" id="IPR042070">
    <property type="entry name" value="PucR_C-HTH_sf"/>
</dbReference>
<dbReference type="Proteomes" id="UP001165561">
    <property type="component" value="Unassembled WGS sequence"/>
</dbReference>
<comment type="caution">
    <text evidence="4">The sequence shown here is derived from an EMBL/GenBank/DDBJ whole genome shotgun (WGS) entry which is preliminary data.</text>
</comment>
<dbReference type="EMBL" id="JARACI010001195">
    <property type="protein sequence ID" value="MDD9208138.1"/>
    <property type="molecule type" value="Genomic_DNA"/>
</dbReference>
<dbReference type="InterPro" id="IPR025736">
    <property type="entry name" value="PucR_C-HTH_dom"/>
</dbReference>
<dbReference type="PANTHER" id="PTHR33744:SF7">
    <property type="entry name" value="PUCR FAMILY TRANSCRIPTIONAL REGULATOR"/>
    <property type="match status" value="1"/>
</dbReference>
<keyword evidence="5" id="KW-1185">Reference proteome</keyword>
<sequence>MAAKQIGDRPGGSSEIVRRLRAGTDMLTAAALSRLDAEMEWYGDLAAEDRSWLGLVAQSGIAAFIAWYEQPTTTSYNAEEIFRAAPPELTRSITLQQTLQLVRIVVEVVEEHAVQLAETSQQRDLREAVLLYSREVAFSAAEVYARAAEQRGAWDARLEALVMDSVLRGSTDASLRSRVAALGWSGKGATLVMVGSSAGPLDARRTADLRRAGRRVADDALVGIQGDRVLIVLGGEGDLRTAAEHLLPRFGPGPVVLGPQMRDIAEAGRSARAALAGLLAVPAWPGAPRPVQADELLPERMLNGDMLARRTLVQELYLPLTSAGGPLLQTLEEYLTQGRSLEAAARSLYVHPNTVRYRLRRIGQVVGWDPTDAREGFVLQVALAVGRLAEQSSNHTGV</sequence>
<proteinExistence type="inferred from homology"/>
<protein>
    <submittedName>
        <fullName evidence="4">Helix-turn-helix domain-containing protein</fullName>
    </submittedName>
</protein>
<feature type="domain" description="CdaR GGDEF-like" evidence="3">
    <location>
        <begin position="169"/>
        <end position="278"/>
    </location>
</feature>
<evidence type="ECO:0000256" key="1">
    <source>
        <dbReference type="ARBA" id="ARBA00006754"/>
    </source>
</evidence>
<reference evidence="4" key="1">
    <citation type="submission" date="2023-02" db="EMBL/GenBank/DDBJ databases">
        <title>Georgenia sp.10Sc9-8, isolated from a soil sample collected from the Taklamakan desert.</title>
        <authorList>
            <person name="Liu S."/>
        </authorList>
    </citation>
    <scope>NUCLEOTIDE SEQUENCE</scope>
    <source>
        <strain evidence="4">10Sc9-8</strain>
    </source>
</reference>
<dbReference type="InterPro" id="IPR051448">
    <property type="entry name" value="CdaR-like_regulators"/>
</dbReference>
<accession>A0ABT5U2J6</accession>
<gene>
    <name evidence="4" type="ORF">PU560_16940</name>
</gene>
<name>A0ABT5U2J6_9MICO</name>